<comment type="subunit">
    <text evidence="7">Homohexamer; trimer of dimers.</text>
</comment>
<dbReference type="Gene3D" id="3.30.70.640">
    <property type="entry name" value="Molybdopterin cofactor biosynthesis C (MoaC) domain"/>
    <property type="match status" value="1"/>
</dbReference>
<evidence type="ECO:0000256" key="5">
    <source>
        <dbReference type="ARBA" id="ARBA00023239"/>
    </source>
</evidence>
<comment type="similarity">
    <text evidence="7">Belongs to the MoaC family.</text>
</comment>
<evidence type="ECO:0000256" key="2">
    <source>
        <dbReference type="ARBA" id="ARBA00005046"/>
    </source>
</evidence>
<feature type="binding site" evidence="7">
    <location>
        <begin position="119"/>
        <end position="120"/>
    </location>
    <ligand>
        <name>substrate</name>
    </ligand>
</feature>
<dbReference type="GO" id="GO:0006777">
    <property type="term" value="P:Mo-molybdopterin cofactor biosynthetic process"/>
    <property type="evidence" value="ECO:0007669"/>
    <property type="project" value="UniProtKB-UniRule"/>
</dbReference>
<organism evidence="9 10">
    <name type="scientific">Nitrobacter winogradskyi</name>
    <name type="common">Nitrobacter agilis</name>
    <dbReference type="NCBI Taxonomy" id="913"/>
    <lineage>
        <taxon>Bacteria</taxon>
        <taxon>Pseudomonadati</taxon>
        <taxon>Pseudomonadota</taxon>
        <taxon>Alphaproteobacteria</taxon>
        <taxon>Hyphomicrobiales</taxon>
        <taxon>Nitrobacteraceae</taxon>
        <taxon>Nitrobacter</taxon>
    </lineage>
</organism>
<sequence length="169" mass="17812">MADKKSKPALTHIDVKGEARMVDVSAKPATERVAVAEGQVVMTKATLALIESGNAKKGDVLGTARIAGIMAAKRTSELIPLCHPLALSKVTLDIETDKKIPGCRVRASVKVSGPTGVEMEALTAVSVACLTIYDMIKAVERGVRIEGIHLVEKKGGKSGHYLVTDNAPE</sequence>
<feature type="active site" evidence="7">
    <location>
        <position position="134"/>
    </location>
</feature>
<comment type="caution">
    <text evidence="9">The sequence shown here is derived from an EMBL/GenBank/DDBJ whole genome shotgun (WGS) entry which is preliminary data.</text>
</comment>
<dbReference type="SUPFAM" id="SSF55040">
    <property type="entry name" value="Molybdenum cofactor biosynthesis protein C, MoaC"/>
    <property type="match status" value="1"/>
</dbReference>
<dbReference type="HAMAP" id="MF_01224_B">
    <property type="entry name" value="MoaC_B"/>
    <property type="match status" value="1"/>
</dbReference>
<gene>
    <name evidence="7 9" type="primary">moaC</name>
    <name evidence="9" type="ORF">NWI01_18800</name>
</gene>
<evidence type="ECO:0000256" key="3">
    <source>
        <dbReference type="ARBA" id="ARBA00012575"/>
    </source>
</evidence>
<protein>
    <recommendedName>
        <fullName evidence="3 7">Cyclic pyranopterin monophosphate synthase</fullName>
        <ecNumber evidence="3 7">4.6.1.17</ecNumber>
    </recommendedName>
    <alternativeName>
        <fullName evidence="7">Molybdenum cofactor biosynthesis protein C</fullName>
    </alternativeName>
</protein>
<reference evidence="9 10" key="1">
    <citation type="submission" date="2019-06" db="EMBL/GenBank/DDBJ databases">
        <title>Whole genome shotgun sequence of Nitrobacter winogradskyi NBRC 14297.</title>
        <authorList>
            <person name="Hosoyama A."/>
            <person name="Uohara A."/>
            <person name="Ohji S."/>
            <person name="Ichikawa N."/>
        </authorList>
    </citation>
    <scope>NUCLEOTIDE SEQUENCE [LARGE SCALE GENOMIC DNA]</scope>
    <source>
        <strain evidence="9 10">NBRC 14297</strain>
    </source>
</reference>
<dbReference type="InterPro" id="IPR050105">
    <property type="entry name" value="MoCo_biosynth_MoaA/MoaC"/>
</dbReference>
<accession>A0A4Y3WBZ0</accession>
<dbReference type="PANTHER" id="PTHR22960">
    <property type="entry name" value="MOLYBDOPTERIN COFACTOR SYNTHESIS PROTEIN A"/>
    <property type="match status" value="1"/>
</dbReference>
<evidence type="ECO:0000256" key="1">
    <source>
        <dbReference type="ARBA" id="ARBA00001637"/>
    </source>
</evidence>
<comment type="catalytic activity">
    <reaction evidence="1 7">
        <text>(8S)-3',8-cyclo-7,8-dihydroguanosine 5'-triphosphate = cyclic pyranopterin phosphate + diphosphate</text>
        <dbReference type="Rhea" id="RHEA:49580"/>
        <dbReference type="ChEBI" id="CHEBI:33019"/>
        <dbReference type="ChEBI" id="CHEBI:59648"/>
        <dbReference type="ChEBI" id="CHEBI:131766"/>
        <dbReference type="EC" id="4.6.1.17"/>
    </reaction>
</comment>
<evidence type="ECO:0000313" key="9">
    <source>
        <dbReference type="EMBL" id="GEC15988.1"/>
    </source>
</evidence>
<dbReference type="InterPro" id="IPR023045">
    <property type="entry name" value="MoaC"/>
</dbReference>
<dbReference type="CDD" id="cd01420">
    <property type="entry name" value="MoaC_PE"/>
    <property type="match status" value="1"/>
</dbReference>
<proteinExistence type="inferred from homology"/>
<evidence type="ECO:0000259" key="8">
    <source>
        <dbReference type="Pfam" id="PF01967"/>
    </source>
</evidence>
<dbReference type="UniPathway" id="UPA00344"/>
<dbReference type="RefSeq" id="WP_141383642.1">
    <property type="nucleotide sequence ID" value="NZ_BJNF01000047.1"/>
</dbReference>
<evidence type="ECO:0000313" key="10">
    <source>
        <dbReference type="Proteomes" id="UP000318825"/>
    </source>
</evidence>
<dbReference type="PANTHER" id="PTHR22960:SF29">
    <property type="entry name" value="CYCLIC PYRANOPTERIN MONOPHOSPHATE SYNTHASE"/>
    <property type="match status" value="1"/>
</dbReference>
<feature type="domain" description="Molybdopterin cofactor biosynthesis C (MoaC)" evidence="8">
    <location>
        <begin position="21"/>
        <end position="156"/>
    </location>
</feature>
<dbReference type="InterPro" id="IPR047594">
    <property type="entry name" value="MoaC_bact/euk"/>
</dbReference>
<dbReference type="Proteomes" id="UP000318825">
    <property type="component" value="Unassembled WGS sequence"/>
</dbReference>
<evidence type="ECO:0000256" key="4">
    <source>
        <dbReference type="ARBA" id="ARBA00023150"/>
    </source>
</evidence>
<dbReference type="EMBL" id="BJNF01000047">
    <property type="protein sequence ID" value="GEC15988.1"/>
    <property type="molecule type" value="Genomic_DNA"/>
</dbReference>
<dbReference type="OrthoDB" id="9794429at2"/>
<dbReference type="EC" id="4.6.1.17" evidence="3 7"/>
<evidence type="ECO:0000256" key="7">
    <source>
        <dbReference type="HAMAP-Rule" id="MF_01224"/>
    </source>
</evidence>
<dbReference type="AlphaFoldDB" id="A0A4Y3WBZ0"/>
<dbReference type="InterPro" id="IPR002820">
    <property type="entry name" value="Mopterin_CF_biosynth-C_dom"/>
</dbReference>
<comment type="pathway">
    <text evidence="2 7">Cofactor biosynthesis; molybdopterin biosynthesis.</text>
</comment>
<keyword evidence="5 7" id="KW-0456">Lyase</keyword>
<dbReference type="GO" id="GO:0061799">
    <property type="term" value="F:cyclic pyranopterin monophosphate synthase activity"/>
    <property type="evidence" value="ECO:0007669"/>
    <property type="project" value="UniProtKB-UniRule"/>
</dbReference>
<evidence type="ECO:0000256" key="6">
    <source>
        <dbReference type="ARBA" id="ARBA00055087"/>
    </source>
</evidence>
<dbReference type="NCBIfam" id="NF006870">
    <property type="entry name" value="PRK09364.1"/>
    <property type="match status" value="1"/>
</dbReference>
<dbReference type="NCBIfam" id="TIGR00581">
    <property type="entry name" value="moaC"/>
    <property type="match status" value="1"/>
</dbReference>
<name>A0A4Y3WBZ0_NITWI</name>
<comment type="function">
    <text evidence="6 7">Catalyzes the conversion of (8S)-3',8-cyclo-7,8-dihydroguanosine 5'-triphosphate to cyclic pyranopterin monophosphate (cPMP).</text>
</comment>
<dbReference type="Pfam" id="PF01967">
    <property type="entry name" value="MoaC"/>
    <property type="match status" value="1"/>
</dbReference>
<dbReference type="InterPro" id="IPR036522">
    <property type="entry name" value="MoaC_sf"/>
</dbReference>
<keyword evidence="4 7" id="KW-0501">Molybdenum cofactor biosynthesis</keyword>
<feature type="binding site" evidence="7">
    <location>
        <begin position="81"/>
        <end position="83"/>
    </location>
    <ligand>
        <name>substrate</name>
    </ligand>
</feature>